<dbReference type="EMBL" id="BLYI01000024">
    <property type="protein sequence ID" value="GFO84613.1"/>
    <property type="molecule type" value="Genomic_DNA"/>
</dbReference>
<evidence type="ECO:0000313" key="2">
    <source>
        <dbReference type="Proteomes" id="UP000613208"/>
    </source>
</evidence>
<dbReference type="Proteomes" id="UP000613208">
    <property type="component" value="Unassembled WGS sequence"/>
</dbReference>
<accession>A0A916Q563</accession>
<keyword evidence="2" id="KW-1185">Reference proteome</keyword>
<reference evidence="1" key="1">
    <citation type="submission" date="2020-06" db="EMBL/GenBank/DDBJ databases">
        <title>Characterization of fructooligosaccharide metabolism and fructooligosaccharide-degrading enzymes in human commensal butyrate producers.</title>
        <authorList>
            <person name="Tanno H."/>
            <person name="Fujii T."/>
            <person name="Hirano K."/>
            <person name="Maeno S."/>
            <person name="Tonozuka T."/>
            <person name="Sakamoto M."/>
            <person name="Ohkuma M."/>
            <person name="Tochio T."/>
            <person name="Endo A."/>
        </authorList>
    </citation>
    <scope>NUCLEOTIDE SEQUENCE</scope>
    <source>
        <strain evidence="1">JCM 17466</strain>
    </source>
</reference>
<dbReference type="GO" id="GO:0016787">
    <property type="term" value="F:hydrolase activity"/>
    <property type="evidence" value="ECO:0007669"/>
    <property type="project" value="UniProtKB-KW"/>
</dbReference>
<sequence>MKKKRMALILPGLGYHSDKPLLYYAKKLFRQRGYQIEEITYQNLPEWNKENLEAVGEIVTQQAEKAFAQIDTQSYEEIVFISKSIGSVAACRLIQKWRKEWKHICFTPVEVTIPLLESGKTIVFSGTSDPFIDCSKLKQVCREKKIPLYLIDEGNHSLETGDIIGDIEKLRQIMKKL</sequence>
<evidence type="ECO:0000313" key="1">
    <source>
        <dbReference type="EMBL" id="GFO84613.1"/>
    </source>
</evidence>
<dbReference type="AlphaFoldDB" id="A0A916Q563"/>
<gene>
    <name evidence="1" type="ORF">ANBU17_09600</name>
</gene>
<dbReference type="Gene3D" id="3.40.50.1820">
    <property type="entry name" value="alpha/beta hydrolase"/>
    <property type="match status" value="1"/>
</dbReference>
<comment type="caution">
    <text evidence="1">The sequence shown here is derived from an EMBL/GenBank/DDBJ whole genome shotgun (WGS) entry which is preliminary data.</text>
</comment>
<organism evidence="1 2">
    <name type="scientific">Anaerostipes butyraticus</name>
    <dbReference type="NCBI Taxonomy" id="645466"/>
    <lineage>
        <taxon>Bacteria</taxon>
        <taxon>Bacillati</taxon>
        <taxon>Bacillota</taxon>
        <taxon>Clostridia</taxon>
        <taxon>Lachnospirales</taxon>
        <taxon>Lachnospiraceae</taxon>
        <taxon>Anaerostipes</taxon>
    </lineage>
</organism>
<protein>
    <submittedName>
        <fullName evidence="1">Alpha/beta hydrolase</fullName>
    </submittedName>
</protein>
<dbReference type="RefSeq" id="WP_201310334.1">
    <property type="nucleotide sequence ID" value="NZ_BLYI01000024.1"/>
</dbReference>
<dbReference type="InterPro" id="IPR029058">
    <property type="entry name" value="AB_hydrolase_fold"/>
</dbReference>
<name>A0A916Q563_9FIRM</name>
<proteinExistence type="predicted"/>
<keyword evidence="1" id="KW-0378">Hydrolase</keyword>
<dbReference type="SUPFAM" id="SSF53474">
    <property type="entry name" value="alpha/beta-Hydrolases"/>
    <property type="match status" value="1"/>
</dbReference>